<accession>A0AAE1H1C6</accession>
<feature type="compositionally biased region" description="Low complexity" evidence="2">
    <location>
        <begin position="40"/>
        <end position="57"/>
    </location>
</feature>
<reference evidence="4" key="1">
    <citation type="submission" date="2021-07" db="EMBL/GenBank/DDBJ databases">
        <authorList>
            <person name="Catto M.A."/>
            <person name="Jacobson A."/>
            <person name="Kennedy G."/>
            <person name="Labadie P."/>
            <person name="Hunt B.G."/>
            <person name="Srinivasan R."/>
        </authorList>
    </citation>
    <scope>NUCLEOTIDE SEQUENCE</scope>
    <source>
        <strain evidence="4">PL_HMW_Pooled</strain>
        <tissue evidence="4">Head</tissue>
    </source>
</reference>
<organism evidence="4 5">
    <name type="scientific">Frankliniella fusca</name>
    <dbReference type="NCBI Taxonomy" id="407009"/>
    <lineage>
        <taxon>Eukaryota</taxon>
        <taxon>Metazoa</taxon>
        <taxon>Ecdysozoa</taxon>
        <taxon>Arthropoda</taxon>
        <taxon>Hexapoda</taxon>
        <taxon>Insecta</taxon>
        <taxon>Pterygota</taxon>
        <taxon>Neoptera</taxon>
        <taxon>Paraneoptera</taxon>
        <taxon>Thysanoptera</taxon>
        <taxon>Terebrantia</taxon>
        <taxon>Thripoidea</taxon>
        <taxon>Thripidae</taxon>
        <taxon>Frankliniella</taxon>
    </lineage>
</organism>
<comment type="caution">
    <text evidence="4">The sequence shown here is derived from an EMBL/GenBank/DDBJ whole genome shotgun (WGS) entry which is preliminary data.</text>
</comment>
<dbReference type="Pfam" id="PF00135">
    <property type="entry name" value="COesterase"/>
    <property type="match status" value="1"/>
</dbReference>
<feature type="compositionally biased region" description="Basic and acidic residues" evidence="2">
    <location>
        <begin position="342"/>
        <end position="351"/>
    </location>
</feature>
<evidence type="ECO:0000313" key="4">
    <source>
        <dbReference type="EMBL" id="KAK3912511.1"/>
    </source>
</evidence>
<keyword evidence="1" id="KW-0325">Glycoprotein</keyword>
<dbReference type="InterPro" id="IPR050309">
    <property type="entry name" value="Type-B_Carboxylest/Lipase"/>
</dbReference>
<evidence type="ECO:0000259" key="3">
    <source>
        <dbReference type="Pfam" id="PF00135"/>
    </source>
</evidence>
<dbReference type="InterPro" id="IPR029058">
    <property type="entry name" value="AB_hydrolase_fold"/>
</dbReference>
<dbReference type="InterPro" id="IPR002018">
    <property type="entry name" value="CarbesteraseB"/>
</dbReference>
<name>A0AAE1H1C6_9NEOP</name>
<proteinExistence type="predicted"/>
<sequence>RKSFQTSYHVIWDGLTAGSGQTCVNVNAGAAAAEPGLHGSASSNSPARSAPRDAAQPPSSPSVRTAAGEVRGRWVPAERGAPRFAAFLGIPFAAPPLGPLRYKSPKPAKPWSGVLEATTDPPACAQINLYSETKEVTGQEDCLYLNVYAPEGAGAGAASGLPVVVVVPDGGLLLASGRLEHFGPHFLVAQRVIVVSVNYRTGPLGFLSMDTEGIPGNAGLKDIVAALRWVKANIASFGGDPASTTVLGWSAGASLLHILSLLRKPRELFSRAVLLSGHALSPRAYTERHRERAAVLAETLGAPANASDLEVHRVLMEAGAEALLHACDHPRVRRAGLPLPSPERRTTKGGEPRLLPQDPESLLRLLPLSSPGAAEARAPPLPVLMGLAEREGALPYNVWGLSSLSPEALDELLPRLLPADVLPGEDTARALGLTATPGPGPLPQDASLRLAQLVRDEYAAGAAIGNNTDTFIEFLGDAFLYASAWRTVGFMANVSTDTAPLYLYKFAVDDAYNYGKKKYGITTPGASHGDDIGYLSKSASAPELDQNLSGDGVASKTLILMTRMVGNFAKGLAPIEGWPAVPPSASAAQSWPLLRVGPGARRHVEHPAGPHQPFWASVYRDLRSPSSTIVRS</sequence>
<evidence type="ECO:0000313" key="5">
    <source>
        <dbReference type="Proteomes" id="UP001219518"/>
    </source>
</evidence>
<protein>
    <submittedName>
        <fullName evidence="4">Juvenile hormone esterase</fullName>
    </submittedName>
</protein>
<feature type="region of interest" description="Disordered" evidence="2">
    <location>
        <begin position="334"/>
        <end position="357"/>
    </location>
</feature>
<dbReference type="InterPro" id="IPR019819">
    <property type="entry name" value="Carboxylesterase_B_CS"/>
</dbReference>
<dbReference type="PROSITE" id="PS00941">
    <property type="entry name" value="CARBOXYLESTERASE_B_2"/>
    <property type="match status" value="1"/>
</dbReference>
<evidence type="ECO:0000256" key="2">
    <source>
        <dbReference type="SAM" id="MobiDB-lite"/>
    </source>
</evidence>
<gene>
    <name evidence="4" type="ORF">KUF71_022082</name>
</gene>
<dbReference type="SUPFAM" id="SSF53474">
    <property type="entry name" value="alpha/beta-Hydrolases"/>
    <property type="match status" value="1"/>
</dbReference>
<dbReference type="Gene3D" id="3.40.50.1820">
    <property type="entry name" value="alpha/beta hydrolase"/>
    <property type="match status" value="1"/>
</dbReference>
<dbReference type="EMBL" id="JAHWGI010000294">
    <property type="protein sequence ID" value="KAK3912511.1"/>
    <property type="molecule type" value="Genomic_DNA"/>
</dbReference>
<dbReference type="AlphaFoldDB" id="A0AAE1H1C6"/>
<dbReference type="PANTHER" id="PTHR11559">
    <property type="entry name" value="CARBOXYLESTERASE"/>
    <property type="match status" value="1"/>
</dbReference>
<dbReference type="Proteomes" id="UP001219518">
    <property type="component" value="Unassembled WGS sequence"/>
</dbReference>
<feature type="region of interest" description="Disordered" evidence="2">
    <location>
        <begin position="34"/>
        <end position="71"/>
    </location>
</feature>
<reference evidence="4" key="2">
    <citation type="journal article" date="2023" name="BMC Genomics">
        <title>Pest status, molecular evolution, and epigenetic factors derived from the genome assembly of Frankliniella fusca, a thysanopteran phytovirus vector.</title>
        <authorList>
            <person name="Catto M.A."/>
            <person name="Labadie P.E."/>
            <person name="Jacobson A.L."/>
            <person name="Kennedy G.G."/>
            <person name="Srinivasan R."/>
            <person name="Hunt B.G."/>
        </authorList>
    </citation>
    <scope>NUCLEOTIDE SEQUENCE</scope>
    <source>
        <strain evidence="4">PL_HMW_Pooled</strain>
    </source>
</reference>
<feature type="non-terminal residue" evidence="4">
    <location>
        <position position="1"/>
    </location>
</feature>
<evidence type="ECO:0000256" key="1">
    <source>
        <dbReference type="ARBA" id="ARBA00023180"/>
    </source>
</evidence>
<feature type="domain" description="Carboxylesterase type B" evidence="3">
    <location>
        <begin position="60"/>
        <end position="585"/>
    </location>
</feature>
<keyword evidence="5" id="KW-1185">Reference proteome</keyword>